<dbReference type="EMBL" id="JAATWM020000007">
    <property type="protein sequence ID" value="KAF9879603.1"/>
    <property type="molecule type" value="Genomic_DNA"/>
</dbReference>
<dbReference type="RefSeq" id="XP_038749064.1">
    <property type="nucleotide sequence ID" value="XM_038885865.1"/>
</dbReference>
<evidence type="ECO:0000313" key="1">
    <source>
        <dbReference type="EMBL" id="KAF9879603.1"/>
    </source>
</evidence>
<dbReference type="Proteomes" id="UP000781932">
    <property type="component" value="Unassembled WGS sequence"/>
</dbReference>
<reference evidence="1" key="2">
    <citation type="submission" date="2020-11" db="EMBL/GenBank/DDBJ databases">
        <title>Whole genome sequencing of Colletotrichum sp.</title>
        <authorList>
            <person name="Li H."/>
        </authorList>
    </citation>
    <scope>NUCLEOTIDE SEQUENCE</scope>
    <source>
        <strain evidence="1">CkLH20</strain>
    </source>
</reference>
<evidence type="ECO:0000313" key="2">
    <source>
        <dbReference type="Proteomes" id="UP000781932"/>
    </source>
</evidence>
<proteinExistence type="predicted"/>
<keyword evidence="2" id="KW-1185">Reference proteome</keyword>
<reference evidence="1" key="1">
    <citation type="submission" date="2020-03" db="EMBL/GenBank/DDBJ databases">
        <authorList>
            <person name="He L."/>
        </authorList>
    </citation>
    <scope>NUCLEOTIDE SEQUENCE</scope>
    <source>
        <strain evidence="1">CkLH20</strain>
    </source>
</reference>
<sequence>MPYSIEVELELVELLEDFVISLDFCVGTFYEVACSVELCHGEHLALFAEYLPNAANDVLSSSSKPWLEALLAARDELDPPPPVPWPSAA</sequence>
<name>A0A9P6IB09_9PEZI</name>
<accession>A0A9P6IB09</accession>
<comment type="caution">
    <text evidence="1">The sequence shown here is derived from an EMBL/GenBank/DDBJ whole genome shotgun (WGS) entry which is preliminary data.</text>
</comment>
<protein>
    <submittedName>
        <fullName evidence="1">Uncharacterized protein</fullName>
    </submittedName>
</protein>
<gene>
    <name evidence="1" type="ORF">CkaCkLH20_03146</name>
</gene>
<dbReference type="GeneID" id="62158939"/>
<dbReference type="AlphaFoldDB" id="A0A9P6IB09"/>
<organism evidence="1 2">
    <name type="scientific">Colletotrichum karsti</name>
    <dbReference type="NCBI Taxonomy" id="1095194"/>
    <lineage>
        <taxon>Eukaryota</taxon>
        <taxon>Fungi</taxon>
        <taxon>Dikarya</taxon>
        <taxon>Ascomycota</taxon>
        <taxon>Pezizomycotina</taxon>
        <taxon>Sordariomycetes</taxon>
        <taxon>Hypocreomycetidae</taxon>
        <taxon>Glomerellales</taxon>
        <taxon>Glomerellaceae</taxon>
        <taxon>Colletotrichum</taxon>
        <taxon>Colletotrichum boninense species complex</taxon>
    </lineage>
</organism>